<reference evidence="1 2" key="1">
    <citation type="journal article" date="2021" name="Nat. Plants">
        <title>The Taxus genome provides insights into paclitaxel biosynthesis.</title>
        <authorList>
            <person name="Xiong X."/>
            <person name="Gou J."/>
            <person name="Liao Q."/>
            <person name="Li Y."/>
            <person name="Zhou Q."/>
            <person name="Bi G."/>
            <person name="Li C."/>
            <person name="Du R."/>
            <person name="Wang X."/>
            <person name="Sun T."/>
            <person name="Guo L."/>
            <person name="Liang H."/>
            <person name="Lu P."/>
            <person name="Wu Y."/>
            <person name="Zhang Z."/>
            <person name="Ro D.K."/>
            <person name="Shang Y."/>
            <person name="Huang S."/>
            <person name="Yan J."/>
        </authorList>
    </citation>
    <scope>NUCLEOTIDE SEQUENCE [LARGE SCALE GENOMIC DNA]</scope>
    <source>
        <strain evidence="1">Ta-2019</strain>
    </source>
</reference>
<comment type="caution">
    <text evidence="1">The sequence shown here is derived from an EMBL/GenBank/DDBJ whole genome shotgun (WGS) entry which is preliminary data.</text>
</comment>
<dbReference type="EMBL" id="JAHRHJ020000005">
    <property type="protein sequence ID" value="KAH9316809.1"/>
    <property type="molecule type" value="Genomic_DNA"/>
</dbReference>
<accession>A0AA38G4S9</accession>
<dbReference type="AlphaFoldDB" id="A0AA38G4S9"/>
<feature type="non-terminal residue" evidence="1">
    <location>
        <position position="1"/>
    </location>
</feature>
<gene>
    <name evidence="1" type="ORF">KI387_044547</name>
</gene>
<keyword evidence="2" id="KW-1185">Reference proteome</keyword>
<name>A0AA38G4S9_TAXCH</name>
<organism evidence="1 2">
    <name type="scientific">Taxus chinensis</name>
    <name type="common">Chinese yew</name>
    <name type="synonym">Taxus wallichiana var. chinensis</name>
    <dbReference type="NCBI Taxonomy" id="29808"/>
    <lineage>
        <taxon>Eukaryota</taxon>
        <taxon>Viridiplantae</taxon>
        <taxon>Streptophyta</taxon>
        <taxon>Embryophyta</taxon>
        <taxon>Tracheophyta</taxon>
        <taxon>Spermatophyta</taxon>
        <taxon>Pinopsida</taxon>
        <taxon>Pinidae</taxon>
        <taxon>Conifers II</taxon>
        <taxon>Cupressales</taxon>
        <taxon>Taxaceae</taxon>
        <taxon>Taxus</taxon>
    </lineage>
</organism>
<evidence type="ECO:0000313" key="1">
    <source>
        <dbReference type="EMBL" id="KAH9316809.1"/>
    </source>
</evidence>
<sequence>TFDKHDWYLNKNKEHGDGESSEMLQINLGMEEFDAYLSTIERRKDEPPPDEVDKDLPKIFDKKAREGKFKIEDWELWWDMRHGLKGMHDKSDSLWK</sequence>
<evidence type="ECO:0000313" key="2">
    <source>
        <dbReference type="Proteomes" id="UP000824469"/>
    </source>
</evidence>
<proteinExistence type="predicted"/>
<protein>
    <submittedName>
        <fullName evidence="1">Uncharacterized protein</fullName>
    </submittedName>
</protein>
<feature type="non-terminal residue" evidence="1">
    <location>
        <position position="96"/>
    </location>
</feature>
<dbReference type="Proteomes" id="UP000824469">
    <property type="component" value="Unassembled WGS sequence"/>
</dbReference>